<dbReference type="SUPFAM" id="SSF51182">
    <property type="entry name" value="RmlC-like cupins"/>
    <property type="match status" value="1"/>
</dbReference>
<dbReference type="EMBL" id="CP002546">
    <property type="protein sequence ID" value="ADY58978.1"/>
    <property type="molecule type" value="Genomic_DNA"/>
</dbReference>
<evidence type="ECO:0000313" key="3">
    <source>
        <dbReference type="EMBL" id="ADY58978.1"/>
    </source>
</evidence>
<gene>
    <name evidence="3" type="ordered locus">Plabr_1366</name>
</gene>
<dbReference type="Proteomes" id="UP000006860">
    <property type="component" value="Chromosome"/>
</dbReference>
<dbReference type="CDD" id="cd06985">
    <property type="entry name" value="cupin_BF4112"/>
    <property type="match status" value="1"/>
</dbReference>
<accession>F0SPL9</accession>
<dbReference type="HOGENOM" id="CLU_118568_0_0_0"/>
<dbReference type="RefSeq" id="WP_013627708.1">
    <property type="nucleotide sequence ID" value="NC_015174.1"/>
</dbReference>
<dbReference type="eggNOG" id="COG0662">
    <property type="taxonomic scope" value="Bacteria"/>
</dbReference>
<dbReference type="Pfam" id="PF07883">
    <property type="entry name" value="Cupin_2"/>
    <property type="match status" value="1"/>
</dbReference>
<feature type="domain" description="Cupin type-2" evidence="2">
    <location>
        <begin position="55"/>
        <end position="122"/>
    </location>
</feature>
<evidence type="ECO:0000256" key="1">
    <source>
        <dbReference type="ARBA" id="ARBA00022723"/>
    </source>
</evidence>
<dbReference type="Gene3D" id="2.60.120.10">
    <property type="entry name" value="Jelly Rolls"/>
    <property type="match status" value="1"/>
</dbReference>
<proteinExistence type="predicted"/>
<dbReference type="InterPro" id="IPR051610">
    <property type="entry name" value="GPI/OXD"/>
</dbReference>
<dbReference type="InterPro" id="IPR011051">
    <property type="entry name" value="RmlC_Cupin_sf"/>
</dbReference>
<evidence type="ECO:0000313" key="4">
    <source>
        <dbReference type="Proteomes" id="UP000006860"/>
    </source>
</evidence>
<name>F0SPL9_RUBBR</name>
<dbReference type="KEGG" id="pbs:Plabr_1366"/>
<dbReference type="AlphaFoldDB" id="F0SPL9"/>
<keyword evidence="1" id="KW-0479">Metal-binding</keyword>
<dbReference type="InterPro" id="IPR013096">
    <property type="entry name" value="Cupin_2"/>
</dbReference>
<evidence type="ECO:0000259" key="2">
    <source>
        <dbReference type="Pfam" id="PF07883"/>
    </source>
</evidence>
<organism evidence="3 4">
    <name type="scientific">Rubinisphaera brasiliensis (strain ATCC 49424 / DSM 5305 / JCM 21570 / IAM 15109 / NBRC 103401 / IFAM 1448)</name>
    <name type="common">Planctomyces brasiliensis</name>
    <dbReference type="NCBI Taxonomy" id="756272"/>
    <lineage>
        <taxon>Bacteria</taxon>
        <taxon>Pseudomonadati</taxon>
        <taxon>Planctomycetota</taxon>
        <taxon>Planctomycetia</taxon>
        <taxon>Planctomycetales</taxon>
        <taxon>Planctomycetaceae</taxon>
        <taxon>Rubinisphaera</taxon>
    </lineage>
</organism>
<protein>
    <submittedName>
        <fullName evidence="3">Cupin 2 conserved barrel domain protein</fullName>
    </submittedName>
</protein>
<dbReference type="InterPro" id="IPR014710">
    <property type="entry name" value="RmlC-like_jellyroll"/>
</dbReference>
<dbReference type="STRING" id="756272.Plabr_1366"/>
<reference evidence="4" key="1">
    <citation type="submission" date="2011-02" db="EMBL/GenBank/DDBJ databases">
        <title>The complete genome of Planctomyces brasiliensis DSM 5305.</title>
        <authorList>
            <person name="Lucas S."/>
            <person name="Copeland A."/>
            <person name="Lapidus A."/>
            <person name="Bruce D."/>
            <person name="Goodwin L."/>
            <person name="Pitluck S."/>
            <person name="Kyrpides N."/>
            <person name="Mavromatis K."/>
            <person name="Pagani I."/>
            <person name="Ivanova N."/>
            <person name="Ovchinnikova G."/>
            <person name="Lu M."/>
            <person name="Detter J.C."/>
            <person name="Han C."/>
            <person name="Land M."/>
            <person name="Hauser L."/>
            <person name="Markowitz V."/>
            <person name="Cheng J.-F."/>
            <person name="Hugenholtz P."/>
            <person name="Woyke T."/>
            <person name="Wu D."/>
            <person name="Tindall B."/>
            <person name="Pomrenke H.G."/>
            <person name="Brambilla E."/>
            <person name="Klenk H.-P."/>
            <person name="Eisen J.A."/>
        </authorList>
    </citation>
    <scope>NUCLEOTIDE SEQUENCE [LARGE SCALE GENOMIC DNA]</scope>
    <source>
        <strain evidence="4">ATCC 49424 / DSM 5305 / JCM 21570 / NBRC 103401 / IFAM 1448</strain>
    </source>
</reference>
<keyword evidence="4" id="KW-1185">Reference proteome</keyword>
<dbReference type="PANTHER" id="PTHR35848:SF6">
    <property type="entry name" value="CUPIN TYPE-2 DOMAIN-CONTAINING PROTEIN"/>
    <property type="match status" value="1"/>
</dbReference>
<sequence>MALTNTGGYAVYHAGPMQEWTQRHAVQHPTAGEIRGKKWLKDELQLTGCETSVGVLPPGAGTPFLHSHKQNEELYLFLTGSGEMLLDGESVSIEAGSSVRVDPPVVRAWRNTSDEVMYYLVIQSKAGSLEQWTRTDGVIHEGEPWPAEPENN</sequence>
<dbReference type="PANTHER" id="PTHR35848">
    <property type="entry name" value="OXALATE-BINDING PROTEIN"/>
    <property type="match status" value="1"/>
</dbReference>
<dbReference type="GO" id="GO:0046872">
    <property type="term" value="F:metal ion binding"/>
    <property type="evidence" value="ECO:0007669"/>
    <property type="project" value="UniProtKB-KW"/>
</dbReference>